<proteinExistence type="predicted"/>
<dbReference type="SUPFAM" id="SSF48452">
    <property type="entry name" value="TPR-like"/>
    <property type="match status" value="2"/>
</dbReference>
<dbReference type="InterPro" id="IPR027417">
    <property type="entry name" value="P-loop_NTPase"/>
</dbReference>
<dbReference type="GO" id="GO:0007166">
    <property type="term" value="P:cell surface receptor signaling pathway"/>
    <property type="evidence" value="ECO:0007669"/>
    <property type="project" value="InterPro"/>
</dbReference>
<dbReference type="Gene3D" id="1.20.930.20">
    <property type="entry name" value="Adaptor protein Cbl, N-terminal domain"/>
    <property type="match status" value="1"/>
</dbReference>
<accession>A0AAD6ZUM1</accession>
<reference evidence="2" key="1">
    <citation type="submission" date="2023-03" db="EMBL/GenBank/DDBJ databases">
        <title>Massive genome expansion in bonnet fungi (Mycena s.s.) driven by repeated elements and novel gene families across ecological guilds.</title>
        <authorList>
            <consortium name="Lawrence Berkeley National Laboratory"/>
            <person name="Harder C.B."/>
            <person name="Miyauchi S."/>
            <person name="Viragh M."/>
            <person name="Kuo A."/>
            <person name="Thoen E."/>
            <person name="Andreopoulos B."/>
            <person name="Lu D."/>
            <person name="Skrede I."/>
            <person name="Drula E."/>
            <person name="Henrissat B."/>
            <person name="Morin E."/>
            <person name="Kohler A."/>
            <person name="Barry K."/>
            <person name="LaButti K."/>
            <person name="Morin E."/>
            <person name="Salamov A."/>
            <person name="Lipzen A."/>
            <person name="Mereny Z."/>
            <person name="Hegedus B."/>
            <person name="Baldrian P."/>
            <person name="Stursova M."/>
            <person name="Weitz H."/>
            <person name="Taylor A."/>
            <person name="Grigoriev I.V."/>
            <person name="Nagy L.G."/>
            <person name="Martin F."/>
            <person name="Kauserud H."/>
        </authorList>
    </citation>
    <scope>NUCLEOTIDE SEQUENCE</scope>
    <source>
        <strain evidence="2">CBHHK002</strain>
    </source>
</reference>
<dbReference type="EMBL" id="JARIHO010000026">
    <property type="protein sequence ID" value="KAJ7340551.1"/>
    <property type="molecule type" value="Genomic_DNA"/>
</dbReference>
<dbReference type="InterPro" id="IPR036537">
    <property type="entry name" value="Adaptor_Cbl_N_dom_sf"/>
</dbReference>
<dbReference type="InterPro" id="IPR049052">
    <property type="entry name" value="nSTAND1"/>
</dbReference>
<evidence type="ECO:0000313" key="3">
    <source>
        <dbReference type="Proteomes" id="UP001218218"/>
    </source>
</evidence>
<dbReference type="InterPro" id="IPR059179">
    <property type="entry name" value="MLKL-like_MCAfunc"/>
</dbReference>
<sequence>MPHQPTVTGIRLNSVIASLRLAVPLLNELNNAFGAFSLHAISETILSLIAVLQNVKKNKVECIQLVENIHQVLYAIINLHIKSDTPGSLPPSMLYHVGKFTETIHKIHTFLEAQQDGNRIKNLFRQSELNTLVKDCQAGLQHAMEVFKIESGASIYLNASIMQKTADNLHKELLEMISSLSDGSDMDKASSMYNTLNSSQMSSESFFMLPSKPKIFYGRESELASILKTLDQECARITILGPGGMGKTSLARAVLHHADVTAKYKHCFFVSCDSATTSIEIAALIGDHIGLKPGKDLTQPLLRYFTGQSTCLLILDNLETVWEPMGSRVGVEELLSLLTDIAHLALLITMRGAERPAKVRWTRPFLEPLKPLSDDAARQTFLDIADDFHEPEDIQSVLNLTNNMPLAVDLIAHLVDNEGCPSVLARWETEKTGLLSVGYDRRSNIDTSIGISLSSPRLTSSPGAMDLLRLLSVLPDGLSDIELLHSNLAIQDILTCKVVLLSTSLAYQDDKKQLKSLVPIREHMQHFHPPPSFLIQSLQKYFHTVLDLYEKYRGSQQMATSIHQIKSNFGNLNQILLRGLHADNTDTTGTIMCVLNLASFSRLTGREWLSLMDEIPNALPQPCNHELEVQFMTEIISSSHRKTIDNLDVLVSQARSHFQHFNDPVLEALFYRALAHHYNTISNYAEAIPLAEKALLLVKTAGATIEKPRILNSLANLLINTGEYISAQKLAIEAQMYARLSANLQEEAEGLRLEARYCREFGNYKHSAFLLQRGRELLRLCGLSGGNIDNIILSNEANTLEMKSEYNKAKLIHIQIARTTSPTQDVINHAYALLNIADIDISIGGSQHDVSYNLDKANGFFSSVNEKSGMVFCEIQMARLKLREGDTLSASPIFLKYLQWPWIGNLQISSHCLEILADIDSWAGITFHQKSIWTVVYLAHASKFHGNLALHKALLSLGKVFLADGDEGTAENLFTVALDGFTFMDIHRSRADCMLCLGDIAKKQGHLVRASALWTDAQPLFEQSLQAKDVSRIDSRLSEKI</sequence>
<comment type="caution">
    <text evidence="2">The sequence shown here is derived from an EMBL/GenBank/DDBJ whole genome shotgun (WGS) entry which is preliminary data.</text>
</comment>
<dbReference type="PANTHER" id="PTHR47691:SF3">
    <property type="entry name" value="HTH-TYPE TRANSCRIPTIONAL REGULATOR RV0890C-RELATED"/>
    <property type="match status" value="1"/>
</dbReference>
<evidence type="ECO:0000313" key="2">
    <source>
        <dbReference type="EMBL" id="KAJ7340551.1"/>
    </source>
</evidence>
<gene>
    <name evidence="2" type="ORF">DFH08DRAFT_938506</name>
</gene>
<protein>
    <recommendedName>
        <fullName evidence="1">Novel STAND NTPase 1 domain-containing protein</fullName>
    </recommendedName>
</protein>
<name>A0AAD6ZUM1_9AGAR</name>
<dbReference type="Gene3D" id="1.25.40.10">
    <property type="entry name" value="Tetratricopeptide repeat domain"/>
    <property type="match status" value="1"/>
</dbReference>
<dbReference type="InterPro" id="IPR011990">
    <property type="entry name" value="TPR-like_helical_dom_sf"/>
</dbReference>
<feature type="domain" description="Novel STAND NTPase 1" evidence="1">
    <location>
        <begin position="212"/>
        <end position="351"/>
    </location>
</feature>
<dbReference type="AlphaFoldDB" id="A0AAD6ZUM1"/>
<dbReference type="CDD" id="cd21037">
    <property type="entry name" value="MLKL_NTD"/>
    <property type="match status" value="1"/>
</dbReference>
<evidence type="ECO:0000259" key="1">
    <source>
        <dbReference type="Pfam" id="PF20703"/>
    </source>
</evidence>
<dbReference type="Pfam" id="PF20703">
    <property type="entry name" value="nSTAND1"/>
    <property type="match status" value="1"/>
</dbReference>
<keyword evidence="3" id="KW-1185">Reference proteome</keyword>
<dbReference type="SUPFAM" id="SSF52540">
    <property type="entry name" value="P-loop containing nucleoside triphosphate hydrolases"/>
    <property type="match status" value="1"/>
</dbReference>
<dbReference type="PANTHER" id="PTHR47691">
    <property type="entry name" value="REGULATOR-RELATED"/>
    <property type="match status" value="1"/>
</dbReference>
<dbReference type="Proteomes" id="UP001218218">
    <property type="component" value="Unassembled WGS sequence"/>
</dbReference>
<organism evidence="2 3">
    <name type="scientific">Mycena albidolilacea</name>
    <dbReference type="NCBI Taxonomy" id="1033008"/>
    <lineage>
        <taxon>Eukaryota</taxon>
        <taxon>Fungi</taxon>
        <taxon>Dikarya</taxon>
        <taxon>Basidiomycota</taxon>
        <taxon>Agaricomycotina</taxon>
        <taxon>Agaricomycetes</taxon>
        <taxon>Agaricomycetidae</taxon>
        <taxon>Agaricales</taxon>
        <taxon>Marasmiineae</taxon>
        <taxon>Mycenaceae</taxon>
        <taxon>Mycena</taxon>
    </lineage>
</organism>
<dbReference type="Gene3D" id="3.40.50.300">
    <property type="entry name" value="P-loop containing nucleotide triphosphate hydrolases"/>
    <property type="match status" value="1"/>
</dbReference>